<accession>A0ACC4DVG2</accession>
<gene>
    <name evidence="1" type="ORF">ACCO45_005421</name>
</gene>
<organism evidence="1 2">
    <name type="scientific">Purpureocillium lilacinum</name>
    <name type="common">Paecilomyces lilacinus</name>
    <dbReference type="NCBI Taxonomy" id="33203"/>
    <lineage>
        <taxon>Eukaryota</taxon>
        <taxon>Fungi</taxon>
        <taxon>Dikarya</taxon>
        <taxon>Ascomycota</taxon>
        <taxon>Pezizomycotina</taxon>
        <taxon>Sordariomycetes</taxon>
        <taxon>Hypocreomycetidae</taxon>
        <taxon>Hypocreales</taxon>
        <taxon>Ophiocordycipitaceae</taxon>
        <taxon>Purpureocillium</taxon>
    </lineage>
</organism>
<evidence type="ECO:0000313" key="2">
    <source>
        <dbReference type="Proteomes" id="UP001638806"/>
    </source>
</evidence>
<protein>
    <submittedName>
        <fullName evidence="1">Uncharacterized protein</fullName>
    </submittedName>
</protein>
<reference evidence="1" key="1">
    <citation type="submission" date="2024-12" db="EMBL/GenBank/DDBJ databases">
        <title>Comparative genomics and development of molecular markers within Purpureocillium lilacinum and among Purpureocillium species.</title>
        <authorList>
            <person name="Yeh Z.-Y."/>
            <person name="Ni N.-T."/>
            <person name="Lo P.-H."/>
            <person name="Mushyakhwo K."/>
            <person name="Lin C.-F."/>
            <person name="Nai Y.-S."/>
        </authorList>
    </citation>
    <scope>NUCLEOTIDE SEQUENCE</scope>
    <source>
        <strain evidence="1">NCHU-NPUST-175</strain>
    </source>
</reference>
<dbReference type="Proteomes" id="UP001638806">
    <property type="component" value="Unassembled WGS sequence"/>
</dbReference>
<name>A0ACC4DVG2_PURLI</name>
<evidence type="ECO:0000313" key="1">
    <source>
        <dbReference type="EMBL" id="KAL3960304.1"/>
    </source>
</evidence>
<keyword evidence="2" id="KW-1185">Reference proteome</keyword>
<proteinExistence type="predicted"/>
<comment type="caution">
    <text evidence="1">The sequence shown here is derived from an EMBL/GenBank/DDBJ whole genome shotgun (WGS) entry which is preliminary data.</text>
</comment>
<sequence length="140" mass="15820">MKQQRRPVEIHIRPSTSVSFSQPCAALSWTPDSDTSEGDYHSDDELDYAWAQQGYWGHWPGKCDRKSNTCVFKVKHGVWGNRKWTHGDDCGRVPRPPAPGKANFYMKTQGCTRGFGCPHDGAACWMNPCGYKVNCRYGMS</sequence>
<dbReference type="EMBL" id="JBGNUJ010000004">
    <property type="protein sequence ID" value="KAL3960304.1"/>
    <property type="molecule type" value="Genomic_DNA"/>
</dbReference>